<feature type="region of interest" description="Disordered" evidence="1">
    <location>
        <begin position="1"/>
        <end position="39"/>
    </location>
</feature>
<evidence type="ECO:0000313" key="3">
    <source>
        <dbReference type="Proteomes" id="UP000186922"/>
    </source>
</evidence>
<protein>
    <submittedName>
        <fullName evidence="2">Uncharacterized protein</fullName>
    </submittedName>
</protein>
<dbReference type="AlphaFoldDB" id="A0A1D1UIQ6"/>
<organism evidence="2 3">
    <name type="scientific">Ramazzottius varieornatus</name>
    <name type="common">Water bear</name>
    <name type="synonym">Tardigrade</name>
    <dbReference type="NCBI Taxonomy" id="947166"/>
    <lineage>
        <taxon>Eukaryota</taxon>
        <taxon>Metazoa</taxon>
        <taxon>Ecdysozoa</taxon>
        <taxon>Tardigrada</taxon>
        <taxon>Eutardigrada</taxon>
        <taxon>Parachela</taxon>
        <taxon>Hypsibioidea</taxon>
        <taxon>Ramazzottiidae</taxon>
        <taxon>Ramazzottius</taxon>
    </lineage>
</organism>
<evidence type="ECO:0000256" key="1">
    <source>
        <dbReference type="SAM" id="MobiDB-lite"/>
    </source>
</evidence>
<evidence type="ECO:0000313" key="2">
    <source>
        <dbReference type="EMBL" id="GAU89614.1"/>
    </source>
</evidence>
<accession>A0A1D1UIQ6</accession>
<reference evidence="2 3" key="1">
    <citation type="journal article" date="2016" name="Nat. Commun.">
        <title>Extremotolerant tardigrade genome and improved radiotolerance of human cultured cells by tardigrade-unique protein.</title>
        <authorList>
            <person name="Hashimoto T."/>
            <person name="Horikawa D.D."/>
            <person name="Saito Y."/>
            <person name="Kuwahara H."/>
            <person name="Kozuka-Hata H."/>
            <person name="Shin-I T."/>
            <person name="Minakuchi Y."/>
            <person name="Ohishi K."/>
            <person name="Motoyama A."/>
            <person name="Aizu T."/>
            <person name="Enomoto A."/>
            <person name="Kondo K."/>
            <person name="Tanaka S."/>
            <person name="Hara Y."/>
            <person name="Koshikawa S."/>
            <person name="Sagara H."/>
            <person name="Miura T."/>
            <person name="Yokobori S."/>
            <person name="Miyagawa K."/>
            <person name="Suzuki Y."/>
            <person name="Kubo T."/>
            <person name="Oyama M."/>
            <person name="Kohara Y."/>
            <person name="Fujiyama A."/>
            <person name="Arakawa K."/>
            <person name="Katayama T."/>
            <person name="Toyoda A."/>
            <person name="Kunieda T."/>
        </authorList>
    </citation>
    <scope>NUCLEOTIDE SEQUENCE [LARGE SCALE GENOMIC DNA]</scope>
    <source>
        <strain evidence="2 3">YOKOZUNA-1</strain>
    </source>
</reference>
<feature type="region of interest" description="Disordered" evidence="1">
    <location>
        <begin position="61"/>
        <end position="157"/>
    </location>
</feature>
<proteinExistence type="predicted"/>
<gene>
    <name evidence="2" type="primary">RvY_02146-1</name>
    <name evidence="2" type="synonym">RvY_02146.1</name>
    <name evidence="2" type="ORF">RvY_02146</name>
</gene>
<feature type="compositionally biased region" description="Gly residues" evidence="1">
    <location>
        <begin position="61"/>
        <end position="81"/>
    </location>
</feature>
<comment type="caution">
    <text evidence="2">The sequence shown here is derived from an EMBL/GenBank/DDBJ whole genome shotgun (WGS) entry which is preliminary data.</text>
</comment>
<sequence length="157" mass="16675">MKLSTWLERSLKRMKRDDDDDSESSEEQHNNVNYFYRPGPSTPTLNTRALLWGIVFSSLTGRGGSAGRAGKGGAAGGTAGGGDKEGPEGETPIIAPPPEPGVPFFGGFEGFPFDIGDLFADEDSDSQFPRIAELDVPPPPASSRESRGPAQPRSARP</sequence>
<keyword evidence="3" id="KW-1185">Reference proteome</keyword>
<feature type="compositionally biased region" description="Low complexity" evidence="1">
    <location>
        <begin position="102"/>
        <end position="116"/>
    </location>
</feature>
<dbReference type="Proteomes" id="UP000186922">
    <property type="component" value="Unassembled WGS sequence"/>
</dbReference>
<dbReference type="EMBL" id="BDGG01000001">
    <property type="protein sequence ID" value="GAU89614.1"/>
    <property type="molecule type" value="Genomic_DNA"/>
</dbReference>
<name>A0A1D1UIQ6_RAMVA</name>